<comment type="subcellular location">
    <subcellularLocation>
        <location evidence="1">Golgi apparatus membrane</location>
        <topology evidence="1">Single-pass type II membrane protein</topology>
    </subcellularLocation>
</comment>
<evidence type="ECO:0000313" key="9">
    <source>
        <dbReference type="EMBL" id="RZC75853.1"/>
    </source>
</evidence>
<dbReference type="OMA" id="ARYLWDD"/>
<keyword evidence="7" id="KW-0812">Transmembrane</keyword>
<evidence type="ECO:0000256" key="2">
    <source>
        <dbReference type="ARBA" id="ARBA00010271"/>
    </source>
</evidence>
<keyword evidence="3" id="KW-0808">Transferase</keyword>
<dbReference type="EMBL" id="CM010723">
    <property type="protein sequence ID" value="RZC75853.1"/>
    <property type="molecule type" value="Genomic_DNA"/>
</dbReference>
<feature type="transmembrane region" description="Helical" evidence="7">
    <location>
        <begin position="12"/>
        <end position="29"/>
    </location>
</feature>
<keyword evidence="5" id="KW-0333">Golgi apparatus</keyword>
<keyword evidence="7" id="KW-0472">Membrane</keyword>
<dbReference type="Pfam" id="PF03016">
    <property type="entry name" value="Exostosin_GT47"/>
    <property type="match status" value="1"/>
</dbReference>
<evidence type="ECO:0000256" key="4">
    <source>
        <dbReference type="ARBA" id="ARBA00022968"/>
    </source>
</evidence>
<sequence>MEKSNGTCRPQSWFVIFVSFGLWFVLFYFNSEAFISSKNKVQSVMADYVYGITYPQSINPVENVTDTDESTVDDNSVDEPVEIDEPRNEDPIAKNGNETDDLTDLVKEIEADSGPDPSCSGKYIYVHDLPSEFNEDLIKECRTLNKWIEMCQYMVNAGLGPRIGNSQGVFSTKGWFSTNQFMLEVIFHNRMKQYKCLTTDSSIASAVFVPFYAGFEVARYLWDTDVPTRDAASLALVKWLTSKPEWKVLGGRDHFMVSGRITWDFRRLTEKDEDWGNKLMVLPEVRNMSTLTIEASPWHRNDFGVPYPTYFHPSSDSEVFQWQSRMRRQRKRFLFSFVGAPRNSTKLIRNQLIDQCLSSKKCRLLDCNKGNKKSCDQPSKVMKVFQNSIFCLEPPGDSPTRRSAFDAILAGCIPVFFHPGSAYTQYTWFLPRDYKKYSVYIPEDQVRDGKVNIESVLQRYSRDQVRRMKEEVIKLIPRVIYADPRSKLETVEDAFDIAIEGVLERVEKARIDLREGRNPDEPPYLETNTWKYNLFKTEEKHEWDHFFYD</sequence>
<dbReference type="InterPro" id="IPR040911">
    <property type="entry name" value="Exostosin_GT47"/>
</dbReference>
<evidence type="ECO:0000256" key="3">
    <source>
        <dbReference type="ARBA" id="ARBA00022676"/>
    </source>
</evidence>
<feature type="domain" description="Exostosin GT47" evidence="8">
    <location>
        <begin position="119"/>
        <end position="453"/>
    </location>
</feature>
<feature type="compositionally biased region" description="Acidic residues" evidence="6">
    <location>
        <begin position="65"/>
        <end position="83"/>
    </location>
</feature>
<dbReference type="Gramene" id="RZC75853">
    <property type="protein sequence ID" value="RZC75853"/>
    <property type="gene ID" value="C5167_000055"/>
</dbReference>
<evidence type="ECO:0000313" key="10">
    <source>
        <dbReference type="Proteomes" id="UP000316621"/>
    </source>
</evidence>
<keyword evidence="7" id="KW-1133">Transmembrane helix</keyword>
<accession>A0A4Y7KR84</accession>
<evidence type="ECO:0000256" key="5">
    <source>
        <dbReference type="ARBA" id="ARBA00023034"/>
    </source>
</evidence>
<keyword evidence="10" id="KW-1185">Reference proteome</keyword>
<gene>
    <name evidence="9" type="ORF">C5167_000055</name>
</gene>
<dbReference type="AlphaFoldDB" id="A0A4Y7KR84"/>
<name>A0A4Y7KR84_PAPSO</name>
<reference evidence="9 10" key="1">
    <citation type="journal article" date="2018" name="Science">
        <title>The opium poppy genome and morphinan production.</title>
        <authorList>
            <person name="Guo L."/>
            <person name="Winzer T."/>
            <person name="Yang X."/>
            <person name="Li Y."/>
            <person name="Ning Z."/>
            <person name="He Z."/>
            <person name="Teodor R."/>
            <person name="Lu Y."/>
            <person name="Bowser T.A."/>
            <person name="Graham I.A."/>
            <person name="Ye K."/>
        </authorList>
    </citation>
    <scope>NUCLEOTIDE SEQUENCE [LARGE SCALE GENOMIC DNA]</scope>
    <source>
        <strain evidence="10">cv. HN1</strain>
        <tissue evidence="9">Leaves</tissue>
    </source>
</reference>
<evidence type="ECO:0000256" key="1">
    <source>
        <dbReference type="ARBA" id="ARBA00004323"/>
    </source>
</evidence>
<dbReference type="PANTHER" id="PTHR11062">
    <property type="entry name" value="EXOSTOSIN HEPARAN SULFATE GLYCOSYLTRANSFERASE -RELATED"/>
    <property type="match status" value="1"/>
</dbReference>
<dbReference type="InterPro" id="IPR004263">
    <property type="entry name" value="Exostosin"/>
</dbReference>
<evidence type="ECO:0000256" key="6">
    <source>
        <dbReference type="SAM" id="MobiDB-lite"/>
    </source>
</evidence>
<dbReference type="Proteomes" id="UP000316621">
    <property type="component" value="Chromosome 9"/>
</dbReference>
<feature type="region of interest" description="Disordered" evidence="6">
    <location>
        <begin position="60"/>
        <end position="99"/>
    </location>
</feature>
<organism evidence="9 10">
    <name type="scientific">Papaver somniferum</name>
    <name type="common">Opium poppy</name>
    <dbReference type="NCBI Taxonomy" id="3469"/>
    <lineage>
        <taxon>Eukaryota</taxon>
        <taxon>Viridiplantae</taxon>
        <taxon>Streptophyta</taxon>
        <taxon>Embryophyta</taxon>
        <taxon>Tracheophyta</taxon>
        <taxon>Spermatophyta</taxon>
        <taxon>Magnoliopsida</taxon>
        <taxon>Ranunculales</taxon>
        <taxon>Papaveraceae</taxon>
        <taxon>Papaveroideae</taxon>
        <taxon>Papaver</taxon>
    </lineage>
</organism>
<protein>
    <recommendedName>
        <fullName evidence="8">Exostosin GT47 domain-containing protein</fullName>
    </recommendedName>
</protein>
<evidence type="ECO:0000259" key="8">
    <source>
        <dbReference type="Pfam" id="PF03016"/>
    </source>
</evidence>
<dbReference type="GO" id="GO:0016757">
    <property type="term" value="F:glycosyltransferase activity"/>
    <property type="evidence" value="ECO:0007669"/>
    <property type="project" value="UniProtKB-KW"/>
</dbReference>
<comment type="similarity">
    <text evidence="2">Belongs to the glycosyltransferase 47 family.</text>
</comment>
<proteinExistence type="inferred from homology"/>
<keyword evidence="4" id="KW-0735">Signal-anchor</keyword>
<evidence type="ECO:0000256" key="7">
    <source>
        <dbReference type="SAM" id="Phobius"/>
    </source>
</evidence>
<dbReference type="GO" id="GO:0000139">
    <property type="term" value="C:Golgi membrane"/>
    <property type="evidence" value="ECO:0007669"/>
    <property type="project" value="UniProtKB-SubCell"/>
</dbReference>
<dbReference type="OrthoDB" id="1924787at2759"/>
<keyword evidence="3" id="KW-0328">Glycosyltransferase</keyword>
<dbReference type="PANTHER" id="PTHR11062:SF117">
    <property type="entry name" value="XYLOGLUCAN-SPECIFIC GALACTURONOSYLTRANSFERASE 1"/>
    <property type="match status" value="1"/>
</dbReference>